<keyword evidence="9" id="KW-1185">Reference proteome</keyword>
<evidence type="ECO:0000259" key="3">
    <source>
        <dbReference type="Pfam" id="PF08401"/>
    </source>
</evidence>
<sequence>MAQKKGQPKQPYHERVAEEVIKALEEGTAPWIKPWEPGQQPDRPTNALTGKPYRGWNSVYLSMMQKGDDPRWCTYKQAKELGAQVRKGEKGSVVQYWQFREKQLVKDDQGKPVLDDEGKKQYRNVELERPKVFHAVVFHASQIDGMPPLPPRKEKPEWERHQAAEQMLEASGASIHHDQNDRAFYRPSTDQIHLPPKGQFPSADNYYATALHEVGHWTGHPSRLDRDLSHPFGSEGYAKEELRAELSSYMLGTELGIGHDPGQHTAYIGSWIKALKEDPNEIFRASRDAEKIVDFMQGLVQEQEQTLEKAQVQEQLVAELEEASQEALEGYKSIDSWRNLEATAKSFGITATLARSEEEEGAMVVRYERDGEALPMQTELMPGDGKALTSVDGQRVEGTGFTSDPEWQSDAIKKAITPMLEQQVNQRLEAGQGLAAHPWQLADDPEAYGERAGHWILVTHDDENELPGGVYPDQELAEQQAGYINRLAAGLAEVRDGRMTGEGLNAVAMTMQVPGEYGVQPLLNAEIETWNGTTQVRGCQEFEDDNGEKYIEEAPAEEAQFFGVYVGQEDGRMMWHSDHPTQEQANAVSQRLEAIHTQAKVYQSQEVQEQSQSRSQAQAREANSMETPKQEAQQQTAQEKTWLNVPYREKNEAKKHGARWDREAKSWYAPEGTNLAPLAKWLPENNAIRQEPPQDPRAEFAEALKDAGLKIDGMPQMDGKLHRVPVEGDEKGRTSGAYKGYLDGHPAGFIQNFKSGLKTNWKATGQRLNPAEIAKLEREAEAKRQAREREREATYNAKSEAITQELATLPDAPADHPYLKNKGLDAAGHAFGAKQDDQGNLVIPIEDKDGKVWSAQRIGPNGFKGYEKDAKVAGCYQVVGGKSALEAQDEHEPVLISTGFGTSASIHMATGRPVVVAFQDNNLEDVAKEFKQQYPERTIAILGDDDRHLPERTPPLPNSGREKATAAAKAVGGRALFPQFTAQEKGREFTDFSDLHRTRGLAAVQRQVEQGLAQARGKVNAQNQREQALEKAQERGKEHDDQKRSRGPARGEARGLSL</sequence>
<dbReference type="InterPro" id="IPR013610">
    <property type="entry name" value="ArdC_N"/>
</dbReference>
<evidence type="ECO:0000313" key="8">
    <source>
        <dbReference type="Proteomes" id="UP000252795"/>
    </source>
</evidence>
<dbReference type="Pfam" id="PF18974">
    <property type="entry name" value="DUF5710"/>
    <property type="match status" value="1"/>
</dbReference>
<dbReference type="Pfam" id="PF08401">
    <property type="entry name" value="ArdcN"/>
    <property type="match status" value="1"/>
</dbReference>
<name>A0A368UMY0_MARNT</name>
<dbReference type="EMBL" id="QNSA01000017">
    <property type="protein sequence ID" value="RBP68711.1"/>
    <property type="molecule type" value="Genomic_DNA"/>
</dbReference>
<evidence type="ECO:0000313" key="9">
    <source>
        <dbReference type="Proteomes" id="UP000253065"/>
    </source>
</evidence>
<evidence type="ECO:0000259" key="4">
    <source>
        <dbReference type="Pfam" id="PF18818"/>
    </source>
</evidence>
<reference evidence="7 8" key="1">
    <citation type="submission" date="2018-07" db="EMBL/GenBank/DDBJ databases">
        <title>Freshwater and sediment microbial communities from various areas in North America, analyzing microbe dynamics in response to fracking.</title>
        <authorList>
            <person name="Lamendella R."/>
        </authorList>
    </citation>
    <scope>NUCLEOTIDE SEQUENCE [LARGE SCALE GENOMIC DNA]</scope>
    <source>
        <strain evidence="7 8">114E</strain>
        <strain evidence="6 9">114E_o</strain>
    </source>
</reference>
<comment type="caution">
    <text evidence="7">The sequence shown here is derived from an EMBL/GenBank/DDBJ whole genome shotgun (WGS) entry which is preliminary data.</text>
</comment>
<feature type="region of interest" description="Disordered" evidence="2">
    <location>
        <begin position="1009"/>
        <end position="1058"/>
    </location>
</feature>
<evidence type="ECO:0000256" key="2">
    <source>
        <dbReference type="SAM" id="MobiDB-lite"/>
    </source>
</evidence>
<dbReference type="GO" id="GO:0003697">
    <property type="term" value="F:single-stranded DNA binding"/>
    <property type="evidence" value="ECO:0007669"/>
    <property type="project" value="InterPro"/>
</dbReference>
<feature type="compositionally biased region" description="Basic and acidic residues" evidence="2">
    <location>
        <begin position="1027"/>
        <end position="1058"/>
    </location>
</feature>
<proteinExistence type="predicted"/>
<feature type="domain" description="Polyvalent protein metallopeptidase" evidence="4">
    <location>
        <begin position="163"/>
        <end position="287"/>
    </location>
</feature>
<dbReference type="EMBL" id="QPJB01000017">
    <property type="protein sequence ID" value="RCW30148.1"/>
    <property type="molecule type" value="Genomic_DNA"/>
</dbReference>
<feature type="coiled-coil region" evidence="1">
    <location>
        <begin position="293"/>
        <end position="323"/>
    </location>
</feature>
<dbReference type="AlphaFoldDB" id="A0A368UMY0"/>
<evidence type="ECO:0000256" key="1">
    <source>
        <dbReference type="SAM" id="Coils"/>
    </source>
</evidence>
<feature type="region of interest" description="Disordered" evidence="2">
    <location>
        <begin position="31"/>
        <end position="51"/>
    </location>
</feature>
<dbReference type="Pfam" id="PF18818">
    <property type="entry name" value="MPTase-PolyVal"/>
    <property type="match status" value="1"/>
</dbReference>
<evidence type="ECO:0000313" key="6">
    <source>
        <dbReference type="EMBL" id="RBP68711.1"/>
    </source>
</evidence>
<gene>
    <name evidence="7" type="ORF">DET51_11712</name>
    <name evidence="6" type="ORF">DET64_11726</name>
</gene>
<dbReference type="Proteomes" id="UP000253065">
    <property type="component" value="Unassembled WGS sequence"/>
</dbReference>
<feature type="compositionally biased region" description="Low complexity" evidence="2">
    <location>
        <begin position="630"/>
        <end position="641"/>
    </location>
</feature>
<organism evidence="7 8">
    <name type="scientific">Marinobacter nauticus</name>
    <name type="common">Marinobacter hydrocarbonoclasticus</name>
    <name type="synonym">Marinobacter aquaeolei</name>
    <dbReference type="NCBI Taxonomy" id="2743"/>
    <lineage>
        <taxon>Bacteria</taxon>
        <taxon>Pseudomonadati</taxon>
        <taxon>Pseudomonadota</taxon>
        <taxon>Gammaproteobacteria</taxon>
        <taxon>Pseudomonadales</taxon>
        <taxon>Marinobacteraceae</taxon>
        <taxon>Marinobacter</taxon>
    </lineage>
</organism>
<accession>A0A368UMY0</accession>
<feature type="domain" description="DUF5710" evidence="5">
    <location>
        <begin position="640"/>
        <end position="683"/>
    </location>
</feature>
<dbReference type="InterPro" id="IPR041459">
    <property type="entry name" value="MPTase-PolyVal"/>
</dbReference>
<evidence type="ECO:0000313" key="7">
    <source>
        <dbReference type="EMBL" id="RCW30148.1"/>
    </source>
</evidence>
<feature type="compositionally biased region" description="Low complexity" evidence="2">
    <location>
        <begin position="603"/>
        <end position="622"/>
    </location>
</feature>
<keyword evidence="1" id="KW-0175">Coiled coil</keyword>
<dbReference type="InterPro" id="IPR043764">
    <property type="entry name" value="DUF5710"/>
</dbReference>
<feature type="region of interest" description="Disordered" evidence="2">
    <location>
        <begin position="600"/>
        <end position="642"/>
    </location>
</feature>
<protein>
    <submittedName>
        <fullName evidence="7">Antirestriction protein ArdC</fullName>
    </submittedName>
</protein>
<evidence type="ECO:0000259" key="5">
    <source>
        <dbReference type="Pfam" id="PF18974"/>
    </source>
</evidence>
<feature type="domain" description="N-terminal" evidence="3">
    <location>
        <begin position="12"/>
        <end position="126"/>
    </location>
</feature>
<dbReference type="Proteomes" id="UP000252795">
    <property type="component" value="Unassembled WGS sequence"/>
</dbReference>